<dbReference type="Pfam" id="PF15944">
    <property type="entry name" value="DUF4752"/>
    <property type="match status" value="1"/>
</dbReference>
<dbReference type="Proteomes" id="UP000240908">
    <property type="component" value="Chromosome"/>
</dbReference>
<proteinExistence type="predicted"/>
<keyword evidence="3" id="KW-1185">Reference proteome</keyword>
<keyword evidence="1" id="KW-1133">Transmembrane helix</keyword>
<dbReference type="InterPro" id="IPR031858">
    <property type="entry name" value="DUF4752"/>
</dbReference>
<gene>
    <name evidence="2" type="ORF">DA391_09105</name>
</gene>
<reference evidence="3" key="1">
    <citation type="journal article" date="2018" name="Genome Announc.">
        <title>First complete genome sequence of Yersinia massiliensis.</title>
        <authorList>
            <person name="Thomas M.C."/>
            <person name="Arling V."/>
            <person name="Goji N."/>
            <person name="Janzen T.W."/>
            <person name="Duceppe M.-O."/>
            <person name="Mathews A."/>
            <person name="Carrillo C."/>
            <person name="Amoako K."/>
        </authorList>
    </citation>
    <scope>NUCLEOTIDE SEQUENCE [LARGE SCALE GENOMIC DNA]</scope>
    <source>
        <strain evidence="3">GTA</strain>
    </source>
</reference>
<evidence type="ECO:0000313" key="2">
    <source>
        <dbReference type="EMBL" id="AVX37806.1"/>
    </source>
</evidence>
<protein>
    <submittedName>
        <fullName evidence="2">DUF4752 domain-containing protein</fullName>
    </submittedName>
</protein>
<dbReference type="RefSeq" id="WP_108087579.1">
    <property type="nucleotide sequence ID" value="NZ_CP028487.1"/>
</dbReference>
<dbReference type="SUPFAM" id="SSF101386">
    <property type="entry name" value="all-alpha NTP pyrophosphatases"/>
    <property type="match status" value="1"/>
</dbReference>
<dbReference type="EMBL" id="CP028487">
    <property type="protein sequence ID" value="AVX37806.1"/>
    <property type="molecule type" value="Genomic_DNA"/>
</dbReference>
<evidence type="ECO:0000313" key="3">
    <source>
        <dbReference type="Proteomes" id="UP000240908"/>
    </source>
</evidence>
<evidence type="ECO:0000256" key="1">
    <source>
        <dbReference type="SAM" id="Phobius"/>
    </source>
</evidence>
<organism evidence="2 3">
    <name type="scientific">Yersinia massiliensis</name>
    <dbReference type="NCBI Taxonomy" id="419257"/>
    <lineage>
        <taxon>Bacteria</taxon>
        <taxon>Pseudomonadati</taxon>
        <taxon>Pseudomonadota</taxon>
        <taxon>Gammaproteobacteria</taxon>
        <taxon>Enterobacterales</taxon>
        <taxon>Yersiniaceae</taxon>
        <taxon>Yersinia</taxon>
    </lineage>
</organism>
<keyword evidence="1" id="KW-0812">Transmembrane</keyword>
<sequence length="79" mass="9387">MSDYLNVGLAFAGYLFIMFKTGEWMARIIWKQWDKRKKEDRKQKVINELYDAFNLSELTESGTLKVVTKNGLTIMMFRK</sequence>
<name>A0ABM6URL2_9GAMM</name>
<accession>A0ABM6URL2</accession>
<feature type="transmembrane region" description="Helical" evidence="1">
    <location>
        <begin position="6"/>
        <end position="30"/>
    </location>
</feature>
<keyword evidence="1" id="KW-0472">Membrane</keyword>